<proteinExistence type="predicted"/>
<reference evidence="1 2" key="1">
    <citation type="submission" date="2020-07" db="EMBL/GenBank/DDBJ databases">
        <title>Sequencing the genomes of 1000 actinobacteria strains.</title>
        <authorList>
            <person name="Klenk H.-P."/>
        </authorList>
    </citation>
    <scope>NUCLEOTIDE SEQUENCE [LARGE SCALE GENOMIC DNA]</scope>
    <source>
        <strain evidence="1 2">DSM 103164</strain>
    </source>
</reference>
<dbReference type="EMBL" id="JACBZS010000001">
    <property type="protein sequence ID" value="NYI71365.1"/>
    <property type="molecule type" value="Genomic_DNA"/>
</dbReference>
<dbReference type="Proteomes" id="UP000527616">
    <property type="component" value="Unassembled WGS sequence"/>
</dbReference>
<organism evidence="1 2">
    <name type="scientific">Naumannella cuiyingiana</name>
    <dbReference type="NCBI Taxonomy" id="1347891"/>
    <lineage>
        <taxon>Bacteria</taxon>
        <taxon>Bacillati</taxon>
        <taxon>Actinomycetota</taxon>
        <taxon>Actinomycetes</taxon>
        <taxon>Propionibacteriales</taxon>
        <taxon>Propionibacteriaceae</taxon>
        <taxon>Naumannella</taxon>
    </lineage>
</organism>
<gene>
    <name evidence="1" type="ORF">GGQ54_001925</name>
</gene>
<keyword evidence="2" id="KW-1185">Reference proteome</keyword>
<protein>
    <recommendedName>
        <fullName evidence="3">Transcriptional regulator, AbiEi antitoxin, Type IV TA system</fullName>
    </recommendedName>
</protein>
<name>A0A7Z0D9B4_9ACTN</name>
<sequence>MIQLTRKLLLAGVTHRDLAMMKRGGALSSVRRGAYAEELATDWTSRHRQLIEGTLPQLRAPAVVSHESAAVLHGLPLITVLPGQRRTGTDLTKVTVSRPRARGGGQSSRHLRVHMADVDPRDIVEIGGHRTTSLARTVVDLARQVLPEQGVALVDAALRAGLERAELERICADDGPRPGIGRARRVVEFGQAGAESPGESVVRWLMEVAGFPPPQLQYEVWVRGSLLGRADFAWPDLGILGEFDGMTKYGSLPGGPDAATAIALEKERERRLIRAGWEILRWIWADLTELEFCGVHLDDFRAARLRNRPQG</sequence>
<evidence type="ECO:0000313" key="2">
    <source>
        <dbReference type="Proteomes" id="UP000527616"/>
    </source>
</evidence>
<comment type="caution">
    <text evidence="1">The sequence shown here is derived from an EMBL/GenBank/DDBJ whole genome shotgun (WGS) entry which is preliminary data.</text>
</comment>
<evidence type="ECO:0000313" key="1">
    <source>
        <dbReference type="EMBL" id="NYI71365.1"/>
    </source>
</evidence>
<dbReference type="RefSeq" id="WP_179445198.1">
    <property type="nucleotide sequence ID" value="NZ_JACBZS010000001.1"/>
</dbReference>
<accession>A0A7Z0D9B4</accession>
<dbReference type="AlphaFoldDB" id="A0A7Z0D9B4"/>
<evidence type="ECO:0008006" key="3">
    <source>
        <dbReference type="Google" id="ProtNLM"/>
    </source>
</evidence>